<dbReference type="AlphaFoldDB" id="A0A0F9E865"/>
<gene>
    <name evidence="1" type="ORF">LCGC14_2457500</name>
</gene>
<dbReference type="EMBL" id="LAZR01038177">
    <property type="protein sequence ID" value="KKL20233.1"/>
    <property type="molecule type" value="Genomic_DNA"/>
</dbReference>
<accession>A0A0F9E865</accession>
<evidence type="ECO:0000313" key="1">
    <source>
        <dbReference type="EMBL" id="KKL20233.1"/>
    </source>
</evidence>
<reference evidence="1" key="1">
    <citation type="journal article" date="2015" name="Nature">
        <title>Complex archaea that bridge the gap between prokaryotes and eukaryotes.</title>
        <authorList>
            <person name="Spang A."/>
            <person name="Saw J.H."/>
            <person name="Jorgensen S.L."/>
            <person name="Zaremba-Niedzwiedzka K."/>
            <person name="Martijn J."/>
            <person name="Lind A.E."/>
            <person name="van Eijk R."/>
            <person name="Schleper C."/>
            <person name="Guy L."/>
            <person name="Ettema T.J."/>
        </authorList>
    </citation>
    <scope>NUCLEOTIDE SEQUENCE</scope>
</reference>
<name>A0A0F9E865_9ZZZZ</name>
<protein>
    <submittedName>
        <fullName evidence="1">Uncharacterized protein</fullName>
    </submittedName>
</protein>
<comment type="caution">
    <text evidence="1">The sequence shown here is derived from an EMBL/GenBank/DDBJ whole genome shotgun (WGS) entry which is preliminary data.</text>
</comment>
<sequence>MIVIMTIESEGLSVNYLPKDNFTKCRFMDKCKLSSHHFPHKIPNCDVICPDYLSQQEVSDSIDTSKKILYNEDIKKILPL</sequence>
<organism evidence="1">
    <name type="scientific">marine sediment metagenome</name>
    <dbReference type="NCBI Taxonomy" id="412755"/>
    <lineage>
        <taxon>unclassified sequences</taxon>
        <taxon>metagenomes</taxon>
        <taxon>ecological metagenomes</taxon>
    </lineage>
</organism>
<proteinExistence type="predicted"/>